<dbReference type="Pfam" id="PF12695">
    <property type="entry name" value="Abhydrolase_5"/>
    <property type="match status" value="1"/>
</dbReference>
<dbReference type="InterPro" id="IPR029059">
    <property type="entry name" value="AB_hydrolase_5"/>
</dbReference>
<feature type="transmembrane region" description="Helical" evidence="1">
    <location>
        <begin position="12"/>
        <end position="31"/>
    </location>
</feature>
<evidence type="ECO:0000259" key="2">
    <source>
        <dbReference type="Pfam" id="PF12695"/>
    </source>
</evidence>
<organism evidence="3 4">
    <name type="scientific">Calidifontibacillus erzurumensis</name>
    <dbReference type="NCBI Taxonomy" id="2741433"/>
    <lineage>
        <taxon>Bacteria</taxon>
        <taxon>Bacillati</taxon>
        <taxon>Bacillota</taxon>
        <taxon>Bacilli</taxon>
        <taxon>Bacillales</taxon>
        <taxon>Bacillaceae</taxon>
        <taxon>Calidifontibacillus/Schinkia group</taxon>
        <taxon>Calidifontibacillus</taxon>
    </lineage>
</organism>
<dbReference type="AlphaFoldDB" id="A0A8J8GK68"/>
<protein>
    <recommendedName>
        <fullName evidence="2">Alpha/beta hydrolase fold-5 domain-containing protein</fullName>
    </recommendedName>
</protein>
<dbReference type="GO" id="GO:0016787">
    <property type="term" value="F:hydrolase activity"/>
    <property type="evidence" value="ECO:0007669"/>
    <property type="project" value="InterPro"/>
</dbReference>
<accession>A0A8J8GK68</accession>
<sequence>MKNKRKNIRKILRTIWILFGLSFTFVLIFSFQSKGVDRTLLESSDSVQVANDSNKIEFIPLKNTKDSALLFYPGGFVDPEAYVPMARKISESGYKVIIVKLPLRTAFSNSQKQELFFRSKELILNDDEIKHWVLAGHSRGGALAAEFVKNDSKLVDSLILIGTTHPKEYNLSYLEIDVTKIYASNDGLASEKEVKEYAKNLPAHMNWVKIEGGNHSQFGYYSFQIGDNKATISRDEQQTILVDSILQVLERVIAE</sequence>
<evidence type="ECO:0000313" key="4">
    <source>
        <dbReference type="Proteomes" id="UP000625804"/>
    </source>
</evidence>
<keyword evidence="1" id="KW-0812">Transmembrane</keyword>
<evidence type="ECO:0000313" key="3">
    <source>
        <dbReference type="EMBL" id="NSL53278.1"/>
    </source>
</evidence>
<keyword evidence="1" id="KW-1133">Transmembrane helix</keyword>
<dbReference type="RefSeq" id="WP_173732480.1">
    <property type="nucleotide sequence ID" value="NZ_JABTTE010000035.1"/>
</dbReference>
<gene>
    <name evidence="3" type="ORF">HR057_16175</name>
</gene>
<dbReference type="EMBL" id="JABTTE010000035">
    <property type="protein sequence ID" value="NSL53278.1"/>
    <property type="molecule type" value="Genomic_DNA"/>
</dbReference>
<dbReference type="Proteomes" id="UP000625804">
    <property type="component" value="Unassembled WGS sequence"/>
</dbReference>
<dbReference type="InterPro" id="IPR029058">
    <property type="entry name" value="AB_hydrolase_fold"/>
</dbReference>
<comment type="caution">
    <text evidence="3">The sequence shown here is derived from an EMBL/GenBank/DDBJ whole genome shotgun (WGS) entry which is preliminary data.</text>
</comment>
<dbReference type="Gene3D" id="3.40.50.1820">
    <property type="entry name" value="alpha/beta hydrolase"/>
    <property type="match status" value="1"/>
</dbReference>
<feature type="domain" description="Alpha/beta hydrolase fold-5" evidence="2">
    <location>
        <begin position="69"/>
        <end position="238"/>
    </location>
</feature>
<keyword evidence="1" id="KW-0472">Membrane</keyword>
<proteinExistence type="predicted"/>
<keyword evidence="4" id="KW-1185">Reference proteome</keyword>
<evidence type="ECO:0000256" key="1">
    <source>
        <dbReference type="SAM" id="Phobius"/>
    </source>
</evidence>
<reference evidence="3" key="1">
    <citation type="submission" date="2020-06" db="EMBL/GenBank/DDBJ databases">
        <title>A novel thermopfilic bacterium from Erzurum, Turkey.</title>
        <authorList>
            <person name="Adiguzel A."/>
            <person name="Ay H."/>
            <person name="Baltaci M.O."/>
        </authorList>
    </citation>
    <scope>NUCLEOTIDE SEQUENCE</scope>
    <source>
        <strain evidence="3">P2</strain>
    </source>
</reference>
<dbReference type="SUPFAM" id="SSF53474">
    <property type="entry name" value="alpha/beta-Hydrolases"/>
    <property type="match status" value="1"/>
</dbReference>
<name>A0A8J8GK68_9BACI</name>